<feature type="domain" description="DUF3857" evidence="2">
    <location>
        <begin position="26"/>
        <end position="166"/>
    </location>
</feature>
<evidence type="ECO:0000256" key="1">
    <source>
        <dbReference type="SAM" id="MobiDB-lite"/>
    </source>
</evidence>
<proteinExistence type="predicted"/>
<protein>
    <submittedName>
        <fullName evidence="3">DUF3857 domain-containing protein</fullName>
    </submittedName>
</protein>
<reference evidence="3 4" key="1">
    <citation type="submission" date="2019-04" db="EMBL/GenBank/DDBJ databases">
        <title>Microbes associate with the intestines of laboratory mice.</title>
        <authorList>
            <person name="Navarre W."/>
            <person name="Wong E."/>
            <person name="Huang K.C."/>
            <person name="Tropini C."/>
            <person name="Ng K."/>
            <person name="Yu B."/>
        </authorList>
    </citation>
    <scope>NUCLEOTIDE SEQUENCE [LARGE SCALE GENOMIC DNA]</scope>
    <source>
        <strain evidence="3 4">NM83_B4-11</strain>
    </source>
</reference>
<feature type="region of interest" description="Disordered" evidence="1">
    <location>
        <begin position="481"/>
        <end position="514"/>
    </location>
</feature>
<dbReference type="InterPro" id="IPR024618">
    <property type="entry name" value="DUF3857"/>
</dbReference>
<dbReference type="Gene3D" id="3.10.620.30">
    <property type="match status" value="1"/>
</dbReference>
<evidence type="ECO:0000313" key="4">
    <source>
        <dbReference type="Proteomes" id="UP000308038"/>
    </source>
</evidence>
<dbReference type="SUPFAM" id="SSF54001">
    <property type="entry name" value="Cysteine proteinases"/>
    <property type="match status" value="1"/>
</dbReference>
<evidence type="ECO:0000313" key="3">
    <source>
        <dbReference type="EMBL" id="THG41723.1"/>
    </source>
</evidence>
<organism evidence="3 4">
    <name type="scientific">Sphingomonas olei</name>
    <dbReference type="NCBI Taxonomy" id="1886787"/>
    <lineage>
        <taxon>Bacteria</taxon>
        <taxon>Pseudomonadati</taxon>
        <taxon>Pseudomonadota</taxon>
        <taxon>Alphaproteobacteria</taxon>
        <taxon>Sphingomonadales</taxon>
        <taxon>Sphingomonadaceae</taxon>
        <taxon>Sphingomonas</taxon>
    </lineage>
</organism>
<dbReference type="InterPro" id="IPR038765">
    <property type="entry name" value="Papain-like_cys_pep_sf"/>
</dbReference>
<keyword evidence="4" id="KW-1185">Reference proteome</keyword>
<sequence length="642" mass="70656">MPMPATVTGPLLFLRQDVLVHLSDKGQAQYFGYRVKILDSSALQVGNIAIAWNPAAGAPIVHGISVLRDGQLVDVLKSASFEILRREDQLEAAMLDGMLTAVLRVPDLRVGDELDVQFTSFSRDPGLGPYDSGMLLLGQAPAPGRYRLRLSWDAGHEPRLRIAPDMTSAMVKQERALEFRFDNPALLSPPRDAPPRYLWQRAVEYSDFADWASLSRHFAPLYAKAATLAADSPIRREAARIAAAHTRPVDRAAAALKLVQQDVRYIYVGLNGGNVIPASADETWKRRYGDCKGKTALLLALLAELGIEAEAVLINADGNDDGLDQRLALPQVFDHVLVRARIDGQRYWLDGTLPAVATPSAQPVFPVGWVLPLTPAGSALEQLPWRPATVPDTINLFEIDARAGFDTPPRVVTTEIIRGVKGLQNQLQFAAINAPQLLDGFRQNAIGEFWQTIDDVQWRYDQKAGASVLTISGTARMTWDDDDSGGKSLALPGGGFSPPDRRARSPGPNQNAPYYSKPEYICHVTTVRLPTSTKPEQWSSKPSYDNRLFGRHYHRAWEIRDGAIRMIRGSRVERPETDAASAERDNARIAKFDNSMGWIFYDPAGRKAAVGKGETVPATYDLDWTADNVPCVSPERPQTGTP</sequence>
<dbReference type="EMBL" id="SSTI01000002">
    <property type="protein sequence ID" value="THG41723.1"/>
    <property type="molecule type" value="Genomic_DNA"/>
</dbReference>
<dbReference type="Proteomes" id="UP000308038">
    <property type="component" value="Unassembled WGS sequence"/>
</dbReference>
<dbReference type="Pfam" id="PF12969">
    <property type="entry name" value="DUF3857"/>
    <property type="match status" value="1"/>
</dbReference>
<evidence type="ECO:0000259" key="2">
    <source>
        <dbReference type="Pfam" id="PF12969"/>
    </source>
</evidence>
<comment type="caution">
    <text evidence="3">The sequence shown here is derived from an EMBL/GenBank/DDBJ whole genome shotgun (WGS) entry which is preliminary data.</text>
</comment>
<dbReference type="Gene3D" id="2.60.40.3140">
    <property type="match status" value="1"/>
</dbReference>
<name>A0ABY2QKU6_9SPHN</name>
<accession>A0ABY2QKU6</accession>
<gene>
    <name evidence="3" type="ORF">E5988_02435</name>
</gene>